<evidence type="ECO:0000256" key="6">
    <source>
        <dbReference type="ARBA" id="ARBA00023136"/>
    </source>
</evidence>
<dbReference type="AlphaFoldDB" id="A0A098B6T7"/>
<dbReference type="OrthoDB" id="9775268at2"/>
<evidence type="ECO:0000256" key="2">
    <source>
        <dbReference type="ARBA" id="ARBA00022448"/>
    </source>
</evidence>
<evidence type="ECO:0000313" key="11">
    <source>
        <dbReference type="Proteomes" id="UP000054623"/>
    </source>
</evidence>
<dbReference type="PATRIC" id="fig|49338.4.peg.5072"/>
<keyword evidence="6 7" id="KW-0472">Membrane</keyword>
<evidence type="ECO:0000256" key="5">
    <source>
        <dbReference type="ARBA" id="ARBA00022989"/>
    </source>
</evidence>
<reference evidence="10 11" key="2">
    <citation type="submission" date="2015-12" db="EMBL/GenBank/DDBJ databases">
        <title>Draft Genome Sequence of Desulfitobacterium hafniense Strain DH, a Sulfate-reducing Bacterium Isolated from Paddy Soils.</title>
        <authorList>
            <person name="Bao P."/>
            <person name="Zhang X."/>
            <person name="Li G."/>
        </authorList>
    </citation>
    <scope>NUCLEOTIDE SEQUENCE [LARGE SCALE GENOMIC DNA]</scope>
    <source>
        <strain evidence="10 11">DH</strain>
    </source>
</reference>
<evidence type="ECO:0000256" key="1">
    <source>
        <dbReference type="ARBA" id="ARBA00004651"/>
    </source>
</evidence>
<evidence type="ECO:0000256" key="3">
    <source>
        <dbReference type="ARBA" id="ARBA00022475"/>
    </source>
</evidence>
<dbReference type="GO" id="GO:0005886">
    <property type="term" value="C:plasma membrane"/>
    <property type="evidence" value="ECO:0007669"/>
    <property type="project" value="UniProtKB-SubCell"/>
</dbReference>
<dbReference type="InterPro" id="IPR020846">
    <property type="entry name" value="MFS_dom"/>
</dbReference>
<evidence type="ECO:0000313" key="10">
    <source>
        <dbReference type="EMBL" id="KTE92738.1"/>
    </source>
</evidence>
<feature type="transmembrane region" description="Helical" evidence="7">
    <location>
        <begin position="390"/>
        <end position="407"/>
    </location>
</feature>
<dbReference type="GO" id="GO:0022857">
    <property type="term" value="F:transmembrane transporter activity"/>
    <property type="evidence" value="ECO:0007669"/>
    <property type="project" value="InterPro"/>
</dbReference>
<proteinExistence type="predicted"/>
<evidence type="ECO:0000259" key="8">
    <source>
        <dbReference type="PROSITE" id="PS50850"/>
    </source>
</evidence>
<name>A0A098B6T7_DESHA</name>
<dbReference type="Proteomes" id="UP000054623">
    <property type="component" value="Unassembled WGS sequence"/>
</dbReference>
<keyword evidence="5 7" id="KW-1133">Transmembrane helix</keyword>
<comment type="subcellular location">
    <subcellularLocation>
        <location evidence="1">Cell membrane</location>
        <topology evidence="1">Multi-pass membrane protein</topology>
    </subcellularLocation>
</comment>
<keyword evidence="4 7" id="KW-0812">Transmembrane</keyword>
<dbReference type="InterPro" id="IPR036259">
    <property type="entry name" value="MFS_trans_sf"/>
</dbReference>
<gene>
    <name evidence="10" type="ORF">AT727_17565</name>
    <name evidence="9" type="ORF">DPCES_4717</name>
</gene>
<dbReference type="Gene3D" id="1.20.1250.20">
    <property type="entry name" value="MFS general substrate transporter like domains"/>
    <property type="match status" value="1"/>
</dbReference>
<reference evidence="9" key="1">
    <citation type="submission" date="2014-07" db="EMBL/GenBank/DDBJ databases">
        <authorList>
            <person name="Hornung V.Bastian."/>
        </authorList>
    </citation>
    <scope>NUCLEOTIDE SEQUENCE</scope>
    <source>
        <strain evidence="9">PCE-S</strain>
    </source>
</reference>
<keyword evidence="2" id="KW-0813">Transport</keyword>
<feature type="transmembrane region" description="Helical" evidence="7">
    <location>
        <begin position="325"/>
        <end position="347"/>
    </location>
</feature>
<feature type="transmembrane region" description="Helical" evidence="7">
    <location>
        <begin position="301"/>
        <end position="319"/>
    </location>
</feature>
<keyword evidence="3" id="KW-1003">Cell membrane</keyword>
<feature type="domain" description="Major facilitator superfamily (MFS) profile" evidence="8">
    <location>
        <begin position="1"/>
        <end position="413"/>
    </location>
</feature>
<dbReference type="PANTHER" id="PTHR23513">
    <property type="entry name" value="INTEGRAL MEMBRANE EFFLUX PROTEIN-RELATED"/>
    <property type="match status" value="1"/>
</dbReference>
<dbReference type="Pfam" id="PF05977">
    <property type="entry name" value="MFS_3"/>
    <property type="match status" value="1"/>
</dbReference>
<feature type="transmembrane region" description="Helical" evidence="7">
    <location>
        <begin position="268"/>
        <end position="289"/>
    </location>
</feature>
<feature type="transmembrane region" description="Helical" evidence="7">
    <location>
        <begin position="234"/>
        <end position="256"/>
    </location>
</feature>
<evidence type="ECO:0000313" key="9">
    <source>
        <dbReference type="EMBL" id="CDX04603.1"/>
    </source>
</evidence>
<dbReference type="PANTHER" id="PTHR23513:SF11">
    <property type="entry name" value="STAPHYLOFERRIN A TRANSPORTER"/>
    <property type="match status" value="1"/>
</dbReference>
<dbReference type="PROSITE" id="PS50850">
    <property type="entry name" value="MFS"/>
    <property type="match status" value="1"/>
</dbReference>
<organism evidence="9">
    <name type="scientific">Desulfitobacterium hafniense</name>
    <name type="common">Desulfitobacterium frappieri</name>
    <dbReference type="NCBI Taxonomy" id="49338"/>
    <lineage>
        <taxon>Bacteria</taxon>
        <taxon>Bacillati</taxon>
        <taxon>Bacillota</taxon>
        <taxon>Clostridia</taxon>
        <taxon>Eubacteriales</taxon>
        <taxon>Desulfitobacteriaceae</taxon>
        <taxon>Desulfitobacterium</taxon>
    </lineage>
</organism>
<dbReference type="InterPro" id="IPR010290">
    <property type="entry name" value="TM_effector"/>
</dbReference>
<feature type="transmembrane region" description="Helical" evidence="7">
    <location>
        <begin position="21"/>
        <end position="45"/>
    </location>
</feature>
<feature type="transmembrane region" description="Helical" evidence="7">
    <location>
        <begin position="110"/>
        <end position="127"/>
    </location>
</feature>
<dbReference type="RefSeq" id="WP_011461767.1">
    <property type="nucleotide sequence ID" value="NZ_JAYFNZ010000018.1"/>
</dbReference>
<protein>
    <submittedName>
        <fullName evidence="10">MFS transporter</fullName>
    </submittedName>
    <submittedName>
        <fullName evidence="9">Transporter, major facilitator protein</fullName>
    </submittedName>
</protein>
<feature type="transmembrane region" description="Helical" evidence="7">
    <location>
        <begin position="51"/>
        <end position="72"/>
    </location>
</feature>
<dbReference type="SUPFAM" id="SSF103473">
    <property type="entry name" value="MFS general substrate transporter"/>
    <property type="match status" value="1"/>
</dbReference>
<accession>A0A098B6T7</accession>
<evidence type="ECO:0000256" key="7">
    <source>
        <dbReference type="SAM" id="Phobius"/>
    </source>
</evidence>
<dbReference type="EMBL" id="LOCK01000011">
    <property type="protein sequence ID" value="KTE92738.1"/>
    <property type="molecule type" value="Genomic_DNA"/>
</dbReference>
<evidence type="ECO:0000256" key="4">
    <source>
        <dbReference type="ARBA" id="ARBA00022692"/>
    </source>
</evidence>
<dbReference type="CDD" id="cd06173">
    <property type="entry name" value="MFS_MefA_like"/>
    <property type="match status" value="1"/>
</dbReference>
<feature type="transmembrane region" description="Helical" evidence="7">
    <location>
        <begin position="84"/>
        <end position="104"/>
    </location>
</feature>
<feature type="transmembrane region" description="Helical" evidence="7">
    <location>
        <begin position="172"/>
        <end position="194"/>
    </location>
</feature>
<sequence length="414" mass="44995">MRIKGLLQSGFPAFTHTTYRWYWWGQTLSQIGSWAQNVSLIWLVLQLTNSPFLMGVVSALQNVPAMLLSLHAGVLIDRFPRRRILLITQSTLMLFSLVMAMLIGLGLVRYWMILVFAMGVGIVNCINNPAKQAIIIELVGREHLTNAIALNSASFNSARLVGPAVAGVLLGLWGATWCFFINGLSFLGVIYILYRLPQTSEYTPPVTNPKGTHSRTSILKEMAEGMKFVRQNPLLLLVIIIVGVISTIGINFNILVPAMAKYELGENALGYGLLMSSLGVGAIVGALFVAMQSYREPDVRVMMGGALGLSLLSVIAGTLSNYFAAAIVFGLMGCCMICFSATANSLIQTQSSDNFRGRVMGVHSLMNNGLTPFGNLYAGFLAELWGAKKTFLLSGLIMLLFLGVLALRKKKGSL</sequence>
<dbReference type="EMBL" id="LK996017">
    <property type="protein sequence ID" value="CDX04603.1"/>
    <property type="molecule type" value="Genomic_DNA"/>
</dbReference>